<reference evidence="10" key="1">
    <citation type="submission" date="2016-10" db="EMBL/GenBank/DDBJ databases">
        <authorList>
            <person name="Varghese N."/>
            <person name="Submissions S."/>
        </authorList>
    </citation>
    <scope>NUCLEOTIDE SEQUENCE [LARGE SCALE GENOMIC DNA]</scope>
    <source>
        <strain evidence="10">DSM 43163</strain>
    </source>
</reference>
<proteinExistence type="predicted"/>
<sequence>MTAGPRAAEDYPRLVRAQDGRILAGVCTGLGRHVNVDPVVLRVGFAVLVLSGGQGLLLYLAAYLLMPSAAERPAPAEQLLKRRFDAGTVLALLGVLLCLATLTLTAGRWFSGGALAGVTVFALVLLVAHARKVDFAQVARSMPERLQGHPMEPATPFPGAATGPIFPGQTPQPDADGPVFLGKTPPPGAGGPISSEDASPSDAGGPVFLGKTPPPGAGAPLPEGMIDLAELSDRYRRGGPPQDVPAPPAGKPERGCGGHRPKPMLTSLTLLGAMAAGAAMIPVAVNGGYGPYGVSLVLAPALAVIGLGLLVGGWFGRARGLATVGTLLTFSLLTTTVVAEAPPDTKFGDVEWRPADASRTEQTYRLGAGDGKLDLTALPLAPGRRIRINAELTVGTLKITVPDAARVEIDGRVGLGDLTVEGRISGGPRAKVVEVLEPQARGTANPPVIELRVRARVGDVEVLRG</sequence>
<dbReference type="EMBL" id="FNVO01000004">
    <property type="protein sequence ID" value="SEG34571.1"/>
    <property type="molecule type" value="Genomic_DNA"/>
</dbReference>
<dbReference type="InterPro" id="IPR007168">
    <property type="entry name" value="Phageshock_PspC_N"/>
</dbReference>
<evidence type="ECO:0000256" key="6">
    <source>
        <dbReference type="SAM" id="MobiDB-lite"/>
    </source>
</evidence>
<dbReference type="GO" id="GO:0005886">
    <property type="term" value="C:plasma membrane"/>
    <property type="evidence" value="ECO:0007669"/>
    <property type="project" value="UniProtKB-SubCell"/>
</dbReference>
<accession>A0A1H5ZE72</accession>
<feature type="region of interest" description="Disordered" evidence="6">
    <location>
        <begin position="146"/>
        <end position="262"/>
    </location>
</feature>
<keyword evidence="10" id="KW-1185">Reference proteome</keyword>
<organism evidence="9 10">
    <name type="scientific">Thermomonospora echinospora</name>
    <dbReference type="NCBI Taxonomy" id="1992"/>
    <lineage>
        <taxon>Bacteria</taxon>
        <taxon>Bacillati</taxon>
        <taxon>Actinomycetota</taxon>
        <taxon>Actinomycetes</taxon>
        <taxon>Streptosporangiales</taxon>
        <taxon>Thermomonosporaceae</taxon>
        <taxon>Thermomonospora</taxon>
    </lineage>
</organism>
<evidence type="ECO:0000259" key="8">
    <source>
        <dbReference type="Pfam" id="PF04024"/>
    </source>
</evidence>
<dbReference type="Pfam" id="PF04024">
    <property type="entry name" value="PspC"/>
    <property type="match status" value="1"/>
</dbReference>
<evidence type="ECO:0000313" key="9">
    <source>
        <dbReference type="EMBL" id="SEG34571.1"/>
    </source>
</evidence>
<evidence type="ECO:0000256" key="4">
    <source>
        <dbReference type="ARBA" id="ARBA00022989"/>
    </source>
</evidence>
<feature type="transmembrane region" description="Helical" evidence="7">
    <location>
        <begin position="291"/>
        <end position="315"/>
    </location>
</feature>
<evidence type="ECO:0000256" key="5">
    <source>
        <dbReference type="ARBA" id="ARBA00023136"/>
    </source>
</evidence>
<feature type="transmembrane region" description="Helical" evidence="7">
    <location>
        <begin position="86"/>
        <end position="104"/>
    </location>
</feature>
<gene>
    <name evidence="9" type="ORF">SAMN04489712_104505</name>
</gene>
<keyword evidence="5 7" id="KW-0472">Membrane</keyword>
<evidence type="ECO:0000256" key="7">
    <source>
        <dbReference type="SAM" id="Phobius"/>
    </source>
</evidence>
<protein>
    <submittedName>
        <fullName evidence="9">Phage shock protein PspC (Stress-responsive transcriptional regulator)</fullName>
    </submittedName>
</protein>
<evidence type="ECO:0000256" key="2">
    <source>
        <dbReference type="ARBA" id="ARBA00022475"/>
    </source>
</evidence>
<evidence type="ECO:0000313" key="10">
    <source>
        <dbReference type="Proteomes" id="UP000236723"/>
    </source>
</evidence>
<dbReference type="InterPro" id="IPR052027">
    <property type="entry name" value="PspC"/>
</dbReference>
<keyword evidence="4 7" id="KW-1133">Transmembrane helix</keyword>
<feature type="transmembrane region" description="Helical" evidence="7">
    <location>
        <begin position="110"/>
        <end position="130"/>
    </location>
</feature>
<keyword evidence="2" id="KW-1003">Cell membrane</keyword>
<name>A0A1H5ZE72_9ACTN</name>
<feature type="transmembrane region" description="Helical" evidence="7">
    <location>
        <begin position="264"/>
        <end position="285"/>
    </location>
</feature>
<evidence type="ECO:0000256" key="3">
    <source>
        <dbReference type="ARBA" id="ARBA00022692"/>
    </source>
</evidence>
<dbReference type="PANTHER" id="PTHR33885">
    <property type="entry name" value="PHAGE SHOCK PROTEIN C"/>
    <property type="match status" value="1"/>
</dbReference>
<feature type="domain" description="Phage shock protein PspC N-terminal" evidence="8">
    <location>
        <begin position="13"/>
        <end position="68"/>
    </location>
</feature>
<dbReference type="AlphaFoldDB" id="A0A1H5ZE72"/>
<comment type="subcellular location">
    <subcellularLocation>
        <location evidence="1">Cell membrane</location>
        <topology evidence="1">Single-pass membrane protein</topology>
    </subcellularLocation>
</comment>
<evidence type="ECO:0000256" key="1">
    <source>
        <dbReference type="ARBA" id="ARBA00004162"/>
    </source>
</evidence>
<feature type="transmembrane region" description="Helical" evidence="7">
    <location>
        <begin position="39"/>
        <end position="65"/>
    </location>
</feature>
<dbReference type="PANTHER" id="PTHR33885:SF3">
    <property type="entry name" value="PHAGE SHOCK PROTEIN C"/>
    <property type="match status" value="1"/>
</dbReference>
<dbReference type="Proteomes" id="UP000236723">
    <property type="component" value="Unassembled WGS sequence"/>
</dbReference>
<keyword evidence="3 7" id="KW-0812">Transmembrane</keyword>